<keyword evidence="3" id="KW-0805">Transcription regulation</keyword>
<dbReference type="GO" id="GO:0005524">
    <property type="term" value="F:ATP binding"/>
    <property type="evidence" value="ECO:0007669"/>
    <property type="project" value="UniProtKB-KW"/>
</dbReference>
<dbReference type="Gene3D" id="3.30.450.20">
    <property type="entry name" value="PAS domain"/>
    <property type="match status" value="1"/>
</dbReference>
<dbReference type="PROSITE" id="PS50045">
    <property type="entry name" value="SIGMA54_INTERACT_4"/>
    <property type="match status" value="1"/>
</dbReference>
<dbReference type="InterPro" id="IPR058031">
    <property type="entry name" value="AAA_lid_NorR"/>
</dbReference>
<dbReference type="SUPFAM" id="SSF46689">
    <property type="entry name" value="Homeodomain-like"/>
    <property type="match status" value="1"/>
</dbReference>
<sequence length="550" mass="62295">MNLFDFAFVIGEMQEIKEIIWKNSSIKKKYHYSWSLKKGSQMSDILPDISPDEQGKIMLDSDVYLYERLSLSPAMTVYLFSLKNQREIFFEQVLELLTEGIQIYDKKGYMIYCNKTSRCISTIPDSMKIIGNHMLDIWNVKEERSATLSCLKKKAPVKNRVDTFSSISAGEVTTINTAYPLSQNGKITGAVLFERDILTIQKQKSELDTSLKALKEYTATNPSIELSSYTFEHIIGNSAPLRSAVELAHKFASLDFHILLIGETGTGKEMFAQSIHRESARSRQNFVAINCAALPDTLIESILFGTTKGAFTGSENKAGLFEEADGGTLFLDELNSMSLAMQSKILRVVQEGTFRRIGGNKDLITDVRIISSCNEDPFLLVENSKMRRDLFYRLSSVQIQIPPLRERLVDLELLIERYINLKKYQFAKAIDYVDPEVLKLFCSYDWPGNVRELFHVLDYAMNVMAGGVIDISCLPSYITEKSSSKTIPLLPTSDIDIFHSKLENIIGDYEAELLKQVLEYYGNNISHAAKSLGICRQSLSYRLHKYGIVV</sequence>
<gene>
    <name evidence="7" type="primary">rocR_3</name>
    <name evidence="7" type="ORF">SPTER_39730</name>
</gene>
<keyword evidence="1" id="KW-0547">Nucleotide-binding</keyword>
<evidence type="ECO:0000256" key="1">
    <source>
        <dbReference type="ARBA" id="ARBA00022741"/>
    </source>
</evidence>
<dbReference type="OrthoDB" id="9803970at2"/>
<dbReference type="InterPro" id="IPR025943">
    <property type="entry name" value="Sigma_54_int_dom_ATP-bd_2"/>
</dbReference>
<proteinExistence type="predicted"/>
<keyword evidence="2" id="KW-0067">ATP-binding</keyword>
<dbReference type="SUPFAM" id="SSF52540">
    <property type="entry name" value="P-loop containing nucleoside triphosphate hydrolases"/>
    <property type="match status" value="1"/>
</dbReference>
<dbReference type="PROSITE" id="PS00676">
    <property type="entry name" value="SIGMA54_INTERACT_2"/>
    <property type="match status" value="1"/>
</dbReference>
<dbReference type="AlphaFoldDB" id="A0A517DYV7"/>
<dbReference type="InterPro" id="IPR025944">
    <property type="entry name" value="Sigma_54_int_dom_CS"/>
</dbReference>
<evidence type="ECO:0000313" key="7">
    <source>
        <dbReference type="EMBL" id="QDR82545.1"/>
    </source>
</evidence>
<reference evidence="7 8" key="1">
    <citation type="submission" date="2019-02" db="EMBL/GenBank/DDBJ databases">
        <title>Closed genome of Sporomusa termitida DSM 4440.</title>
        <authorList>
            <person name="Poehlein A."/>
            <person name="Daniel R."/>
        </authorList>
    </citation>
    <scope>NUCLEOTIDE SEQUENCE [LARGE SCALE GENOMIC DNA]</scope>
    <source>
        <strain evidence="7 8">DSM 4440</strain>
    </source>
</reference>
<dbReference type="KEGG" id="sted:SPTER_39730"/>
<dbReference type="GO" id="GO:0043565">
    <property type="term" value="F:sequence-specific DNA binding"/>
    <property type="evidence" value="ECO:0007669"/>
    <property type="project" value="InterPro"/>
</dbReference>
<dbReference type="InterPro" id="IPR027417">
    <property type="entry name" value="P-loop_NTPase"/>
</dbReference>
<dbReference type="PANTHER" id="PTHR32071:SF74">
    <property type="entry name" value="TRANSCRIPTIONAL ACTIVATOR ROCR"/>
    <property type="match status" value="1"/>
</dbReference>
<dbReference type="Proteomes" id="UP000320776">
    <property type="component" value="Chromosome"/>
</dbReference>
<evidence type="ECO:0000256" key="2">
    <source>
        <dbReference type="ARBA" id="ARBA00022840"/>
    </source>
</evidence>
<dbReference type="CDD" id="cd00009">
    <property type="entry name" value="AAA"/>
    <property type="match status" value="1"/>
</dbReference>
<evidence type="ECO:0000256" key="5">
    <source>
        <dbReference type="ARBA" id="ARBA00023163"/>
    </source>
</evidence>
<dbReference type="SMART" id="SM00382">
    <property type="entry name" value="AAA"/>
    <property type="match status" value="1"/>
</dbReference>
<evidence type="ECO:0000256" key="3">
    <source>
        <dbReference type="ARBA" id="ARBA00023015"/>
    </source>
</evidence>
<name>A0A517DYV7_9FIRM</name>
<keyword evidence="4" id="KW-0238">DNA-binding</keyword>
<evidence type="ECO:0000259" key="6">
    <source>
        <dbReference type="PROSITE" id="PS50045"/>
    </source>
</evidence>
<dbReference type="EMBL" id="CP036259">
    <property type="protein sequence ID" value="QDR82545.1"/>
    <property type="molecule type" value="Genomic_DNA"/>
</dbReference>
<dbReference type="Gene3D" id="1.10.10.60">
    <property type="entry name" value="Homeodomain-like"/>
    <property type="match status" value="1"/>
</dbReference>
<dbReference type="Pfam" id="PF00158">
    <property type="entry name" value="Sigma54_activat"/>
    <property type="match status" value="1"/>
</dbReference>
<dbReference type="Gene3D" id="1.10.8.60">
    <property type="match status" value="1"/>
</dbReference>
<accession>A0A517DYV7</accession>
<dbReference type="RefSeq" id="WP_144351923.1">
    <property type="nucleotide sequence ID" value="NZ_CP036259.1"/>
</dbReference>
<organism evidence="7 8">
    <name type="scientific">Sporomusa termitida</name>
    <dbReference type="NCBI Taxonomy" id="2377"/>
    <lineage>
        <taxon>Bacteria</taxon>
        <taxon>Bacillati</taxon>
        <taxon>Bacillota</taxon>
        <taxon>Negativicutes</taxon>
        <taxon>Selenomonadales</taxon>
        <taxon>Sporomusaceae</taxon>
        <taxon>Sporomusa</taxon>
    </lineage>
</organism>
<dbReference type="Pfam" id="PF02954">
    <property type="entry name" value="HTH_8"/>
    <property type="match status" value="1"/>
</dbReference>
<dbReference type="PROSITE" id="PS00675">
    <property type="entry name" value="SIGMA54_INTERACT_1"/>
    <property type="match status" value="1"/>
</dbReference>
<dbReference type="InterPro" id="IPR003593">
    <property type="entry name" value="AAA+_ATPase"/>
</dbReference>
<dbReference type="InterPro" id="IPR025662">
    <property type="entry name" value="Sigma_54_int_dom_ATP-bd_1"/>
</dbReference>
<feature type="domain" description="Sigma-54 factor interaction" evidence="6">
    <location>
        <begin position="234"/>
        <end position="462"/>
    </location>
</feature>
<dbReference type="InterPro" id="IPR009057">
    <property type="entry name" value="Homeodomain-like_sf"/>
</dbReference>
<evidence type="ECO:0000313" key="8">
    <source>
        <dbReference type="Proteomes" id="UP000320776"/>
    </source>
</evidence>
<protein>
    <submittedName>
        <fullName evidence="7">Arginine utilization regulatory protein RocR</fullName>
    </submittedName>
</protein>
<evidence type="ECO:0000256" key="4">
    <source>
        <dbReference type="ARBA" id="ARBA00023125"/>
    </source>
</evidence>
<dbReference type="Pfam" id="PF25601">
    <property type="entry name" value="AAA_lid_14"/>
    <property type="match status" value="1"/>
</dbReference>
<dbReference type="Gene3D" id="3.40.50.300">
    <property type="entry name" value="P-loop containing nucleotide triphosphate hydrolases"/>
    <property type="match status" value="1"/>
</dbReference>
<dbReference type="InterPro" id="IPR002078">
    <property type="entry name" value="Sigma_54_int"/>
</dbReference>
<dbReference type="PRINTS" id="PR01590">
    <property type="entry name" value="HTHFIS"/>
</dbReference>
<dbReference type="GO" id="GO:0006355">
    <property type="term" value="P:regulation of DNA-templated transcription"/>
    <property type="evidence" value="ECO:0007669"/>
    <property type="project" value="InterPro"/>
</dbReference>
<dbReference type="PANTHER" id="PTHR32071">
    <property type="entry name" value="TRANSCRIPTIONAL REGULATORY PROTEIN"/>
    <property type="match status" value="1"/>
</dbReference>
<keyword evidence="5" id="KW-0804">Transcription</keyword>
<dbReference type="FunFam" id="3.40.50.300:FF:000006">
    <property type="entry name" value="DNA-binding transcriptional regulator NtrC"/>
    <property type="match status" value="1"/>
</dbReference>
<dbReference type="PROSITE" id="PS00688">
    <property type="entry name" value="SIGMA54_INTERACT_3"/>
    <property type="match status" value="1"/>
</dbReference>
<keyword evidence="8" id="KW-1185">Reference proteome</keyword>
<dbReference type="InterPro" id="IPR002197">
    <property type="entry name" value="HTH_Fis"/>
</dbReference>